<dbReference type="EMBL" id="MU004237">
    <property type="protein sequence ID" value="KAF2667387.1"/>
    <property type="molecule type" value="Genomic_DNA"/>
</dbReference>
<keyword evidence="2" id="KW-0472">Membrane</keyword>
<dbReference type="AlphaFoldDB" id="A0A6A6U7H6"/>
<evidence type="ECO:0000313" key="3">
    <source>
        <dbReference type="EMBL" id="KAF2667387.1"/>
    </source>
</evidence>
<keyword evidence="2" id="KW-0812">Transmembrane</keyword>
<feature type="region of interest" description="Disordered" evidence="1">
    <location>
        <begin position="1"/>
        <end position="22"/>
    </location>
</feature>
<organism evidence="3 4">
    <name type="scientific">Microthyrium microscopicum</name>
    <dbReference type="NCBI Taxonomy" id="703497"/>
    <lineage>
        <taxon>Eukaryota</taxon>
        <taxon>Fungi</taxon>
        <taxon>Dikarya</taxon>
        <taxon>Ascomycota</taxon>
        <taxon>Pezizomycotina</taxon>
        <taxon>Dothideomycetes</taxon>
        <taxon>Dothideomycetes incertae sedis</taxon>
        <taxon>Microthyriales</taxon>
        <taxon>Microthyriaceae</taxon>
        <taxon>Microthyrium</taxon>
    </lineage>
</organism>
<reference evidence="3" key="1">
    <citation type="journal article" date="2020" name="Stud. Mycol.">
        <title>101 Dothideomycetes genomes: a test case for predicting lifestyles and emergence of pathogens.</title>
        <authorList>
            <person name="Haridas S."/>
            <person name="Albert R."/>
            <person name="Binder M."/>
            <person name="Bloem J."/>
            <person name="Labutti K."/>
            <person name="Salamov A."/>
            <person name="Andreopoulos B."/>
            <person name="Baker S."/>
            <person name="Barry K."/>
            <person name="Bills G."/>
            <person name="Bluhm B."/>
            <person name="Cannon C."/>
            <person name="Castanera R."/>
            <person name="Culley D."/>
            <person name="Daum C."/>
            <person name="Ezra D."/>
            <person name="Gonzalez J."/>
            <person name="Henrissat B."/>
            <person name="Kuo A."/>
            <person name="Liang C."/>
            <person name="Lipzen A."/>
            <person name="Lutzoni F."/>
            <person name="Magnuson J."/>
            <person name="Mondo S."/>
            <person name="Nolan M."/>
            <person name="Ohm R."/>
            <person name="Pangilinan J."/>
            <person name="Park H.-J."/>
            <person name="Ramirez L."/>
            <person name="Alfaro M."/>
            <person name="Sun H."/>
            <person name="Tritt A."/>
            <person name="Yoshinaga Y."/>
            <person name="Zwiers L.-H."/>
            <person name="Turgeon B."/>
            <person name="Goodwin S."/>
            <person name="Spatafora J."/>
            <person name="Crous P."/>
            <person name="Grigoriev I."/>
        </authorList>
    </citation>
    <scope>NUCLEOTIDE SEQUENCE</scope>
    <source>
        <strain evidence="3">CBS 115976</strain>
    </source>
</reference>
<feature type="compositionally biased region" description="Low complexity" evidence="1">
    <location>
        <begin position="196"/>
        <end position="218"/>
    </location>
</feature>
<evidence type="ECO:0000256" key="2">
    <source>
        <dbReference type="SAM" id="Phobius"/>
    </source>
</evidence>
<sequence>MSSPPPTPDPSTYDSPTSPSTPSISPVQIIVIALVIGAVISICIGTSCFCSRRRRKSQEQCTTILPVTTRNDWMRLHTPVYAHEDSSPPGLANIGVVSNQSTTTRQTPTRPPRRGWSPLGSLRRAGSVRSVDDPPPRYEQAQHDAVVSPNREPIRGLGLALSTDSITEEAGRGTMGLAVTIPSPTLSRIEERSAEARSAISPRSPRSAVSPRSAMSMATSPGLPADQGLGLAF</sequence>
<feature type="region of interest" description="Disordered" evidence="1">
    <location>
        <begin position="191"/>
        <end position="233"/>
    </location>
</feature>
<keyword evidence="4" id="KW-1185">Reference proteome</keyword>
<name>A0A6A6U7H6_9PEZI</name>
<feature type="compositionally biased region" description="Low complexity" evidence="1">
    <location>
        <begin position="10"/>
        <end position="22"/>
    </location>
</feature>
<evidence type="ECO:0000256" key="1">
    <source>
        <dbReference type="SAM" id="MobiDB-lite"/>
    </source>
</evidence>
<feature type="transmembrane region" description="Helical" evidence="2">
    <location>
        <begin position="27"/>
        <end position="50"/>
    </location>
</feature>
<feature type="region of interest" description="Disordered" evidence="1">
    <location>
        <begin position="98"/>
        <end position="146"/>
    </location>
</feature>
<evidence type="ECO:0008006" key="5">
    <source>
        <dbReference type="Google" id="ProtNLM"/>
    </source>
</evidence>
<feature type="compositionally biased region" description="Basic and acidic residues" evidence="1">
    <location>
        <begin position="130"/>
        <end position="142"/>
    </location>
</feature>
<protein>
    <recommendedName>
        <fullName evidence="5">Transmembrane protein</fullName>
    </recommendedName>
</protein>
<proteinExistence type="predicted"/>
<dbReference type="Proteomes" id="UP000799302">
    <property type="component" value="Unassembled WGS sequence"/>
</dbReference>
<accession>A0A6A6U7H6</accession>
<evidence type="ECO:0000313" key="4">
    <source>
        <dbReference type="Proteomes" id="UP000799302"/>
    </source>
</evidence>
<gene>
    <name evidence="3" type="ORF">BT63DRAFT_291104</name>
</gene>
<keyword evidence="2" id="KW-1133">Transmembrane helix</keyword>